<dbReference type="GO" id="GO:0061982">
    <property type="term" value="P:meiosis I cell cycle process"/>
    <property type="evidence" value="ECO:0007669"/>
    <property type="project" value="UniProtKB-ARBA"/>
</dbReference>
<feature type="compositionally biased region" description="Polar residues" evidence="3">
    <location>
        <begin position="332"/>
        <end position="349"/>
    </location>
</feature>
<dbReference type="SUPFAM" id="SSF52540">
    <property type="entry name" value="P-loop containing nucleoside triphosphate hydrolases"/>
    <property type="match status" value="1"/>
</dbReference>
<dbReference type="EMBL" id="MNBE01000105">
    <property type="protein sequence ID" value="OKP14236.1"/>
    <property type="molecule type" value="Genomic_DNA"/>
</dbReference>
<evidence type="ECO:0000313" key="5">
    <source>
        <dbReference type="EMBL" id="OKP14236.1"/>
    </source>
</evidence>
<evidence type="ECO:0000256" key="2">
    <source>
        <dbReference type="ARBA" id="ARBA00022840"/>
    </source>
</evidence>
<dbReference type="STRING" id="1316194.A0A1Q5UP46"/>
<dbReference type="PROSITE" id="PS50162">
    <property type="entry name" value="RECA_2"/>
    <property type="match status" value="1"/>
</dbReference>
<feature type="region of interest" description="Disordered" evidence="3">
    <location>
        <begin position="432"/>
        <end position="504"/>
    </location>
</feature>
<sequence length="563" mass="61313">MDLLSVLPDFSTKSYAHILPPLERSKITTVDLITLDTLEIAKRAHVPPTDVRRLSAQVIEALHADLGFEKSRADIEASPDSELSSSINPDTVTVAPGPATKLQTSRWDTISTLDPAMDELLGGGIPMGYVTEITGESGSGKTQLLLSLLLAVQLVERNGLPSQAVYISTEHPLATSRLSQMLECHPHLSSLPAEKAPSLENILAINAMDLEAQDHIISYQLPVALANYNVGLVIIDSVTSNYRAELSSNNILAISTRSTELAKLGQMLRNLAAKEHIAVVLANQVSDRFEPTEGIGADPAQPSGFPSILSQGAVAREAGAASPLQRTRSDNTDQLSQYSQGPSSSQAILSSPYHASDDEKFDGSYIIENPARNSILSLVHQERFFTGWGDGSHYEKNLKTPALGYFWSTQIACRIALKKEERRSMAAPWDRNGTYYPVSTPTEKEDSQKNSATGPMHQHKTVISSARDAHAGKADEDSKLANEKDQPSSLFKKEAPSQWPMEPPAIAYSTRRTMKLVFAPWTAGAREPGADESEDRGQATVRTTNEVEFELWKGGLRSIHPEN</sequence>
<dbReference type="AlphaFoldDB" id="A0A1Q5UP46"/>
<protein>
    <submittedName>
        <fullName evidence="5">DNA repair protein rhp57</fullName>
    </submittedName>
</protein>
<feature type="domain" description="RecA family profile 1" evidence="4">
    <location>
        <begin position="106"/>
        <end position="285"/>
    </location>
</feature>
<dbReference type="Proteomes" id="UP000186955">
    <property type="component" value="Unassembled WGS sequence"/>
</dbReference>
<dbReference type="GO" id="GO:0000150">
    <property type="term" value="F:DNA strand exchange activity"/>
    <property type="evidence" value="ECO:0007669"/>
    <property type="project" value="TreeGrafter"/>
</dbReference>
<evidence type="ECO:0000259" key="4">
    <source>
        <dbReference type="PROSITE" id="PS50162"/>
    </source>
</evidence>
<dbReference type="PANTHER" id="PTHR22942">
    <property type="entry name" value="RECA/RAD51/RADA DNA STRAND-PAIRING FAMILY MEMBER"/>
    <property type="match status" value="1"/>
</dbReference>
<feature type="compositionally biased region" description="Basic and acidic residues" evidence="3">
    <location>
        <begin position="467"/>
        <end position="495"/>
    </location>
</feature>
<dbReference type="InterPro" id="IPR027417">
    <property type="entry name" value="P-loop_NTPase"/>
</dbReference>
<dbReference type="PANTHER" id="PTHR22942:SF66">
    <property type="entry name" value="RE19845P"/>
    <property type="match status" value="1"/>
</dbReference>
<dbReference type="InterPro" id="IPR013632">
    <property type="entry name" value="Rad51_C"/>
</dbReference>
<dbReference type="Gene3D" id="3.40.50.300">
    <property type="entry name" value="P-loop containing nucleotide triphosphate hydrolases"/>
    <property type="match status" value="1"/>
</dbReference>
<proteinExistence type="predicted"/>
<keyword evidence="6" id="KW-1185">Reference proteome</keyword>
<evidence type="ECO:0000256" key="1">
    <source>
        <dbReference type="ARBA" id="ARBA00022741"/>
    </source>
</evidence>
<accession>A0A1Q5UP46</accession>
<dbReference type="GO" id="GO:0005524">
    <property type="term" value="F:ATP binding"/>
    <property type="evidence" value="ECO:0007669"/>
    <property type="project" value="UniProtKB-KW"/>
</dbReference>
<evidence type="ECO:0000256" key="3">
    <source>
        <dbReference type="SAM" id="MobiDB-lite"/>
    </source>
</evidence>
<reference evidence="5 6" key="1">
    <citation type="submission" date="2016-10" db="EMBL/GenBank/DDBJ databases">
        <title>Genome sequence of the ascomycete fungus Penicillium subrubescens.</title>
        <authorList>
            <person name="De Vries R.P."/>
            <person name="Peng M."/>
            <person name="Dilokpimol A."/>
            <person name="Hilden K."/>
            <person name="Makela M.R."/>
            <person name="Grigoriev I."/>
            <person name="Riley R."/>
            <person name="Granchi Z."/>
        </authorList>
    </citation>
    <scope>NUCLEOTIDE SEQUENCE [LARGE SCALE GENOMIC DNA]</scope>
    <source>
        <strain evidence="5 6">CBS 132785</strain>
    </source>
</reference>
<dbReference type="InterPro" id="IPR020588">
    <property type="entry name" value="RecA_ATP-bd"/>
</dbReference>
<dbReference type="GO" id="GO:0140664">
    <property type="term" value="F:ATP-dependent DNA damage sensor activity"/>
    <property type="evidence" value="ECO:0007669"/>
    <property type="project" value="InterPro"/>
</dbReference>
<dbReference type="SMART" id="SM00382">
    <property type="entry name" value="AAA"/>
    <property type="match status" value="1"/>
</dbReference>
<dbReference type="InterPro" id="IPR003593">
    <property type="entry name" value="AAA+_ATPase"/>
</dbReference>
<feature type="region of interest" description="Disordered" evidence="3">
    <location>
        <begin position="523"/>
        <end position="542"/>
    </location>
</feature>
<organism evidence="5 6">
    <name type="scientific">Penicillium subrubescens</name>
    <dbReference type="NCBI Taxonomy" id="1316194"/>
    <lineage>
        <taxon>Eukaryota</taxon>
        <taxon>Fungi</taxon>
        <taxon>Dikarya</taxon>
        <taxon>Ascomycota</taxon>
        <taxon>Pezizomycotina</taxon>
        <taxon>Eurotiomycetes</taxon>
        <taxon>Eurotiomycetidae</taxon>
        <taxon>Eurotiales</taxon>
        <taxon>Aspergillaceae</taxon>
        <taxon>Penicillium</taxon>
    </lineage>
</organism>
<evidence type="ECO:0000313" key="6">
    <source>
        <dbReference type="Proteomes" id="UP000186955"/>
    </source>
</evidence>
<keyword evidence="2" id="KW-0067">ATP-binding</keyword>
<dbReference type="GO" id="GO:0042148">
    <property type="term" value="P:DNA strand invasion"/>
    <property type="evidence" value="ECO:0007669"/>
    <property type="project" value="TreeGrafter"/>
</dbReference>
<gene>
    <name evidence="5" type="ORF">PENSUB_88</name>
</gene>
<name>A0A1Q5UP46_9EURO</name>
<keyword evidence="1" id="KW-0547">Nucleotide-binding</keyword>
<dbReference type="GO" id="GO:0000730">
    <property type="term" value="P:DNA recombinase assembly"/>
    <property type="evidence" value="ECO:0007669"/>
    <property type="project" value="TreeGrafter"/>
</dbReference>
<dbReference type="GO" id="GO:0003697">
    <property type="term" value="F:single-stranded DNA binding"/>
    <property type="evidence" value="ECO:0007669"/>
    <property type="project" value="TreeGrafter"/>
</dbReference>
<dbReference type="GO" id="GO:0006312">
    <property type="term" value="P:mitotic recombination"/>
    <property type="evidence" value="ECO:0007669"/>
    <property type="project" value="TreeGrafter"/>
</dbReference>
<dbReference type="OrthoDB" id="1861185at2759"/>
<feature type="region of interest" description="Disordered" evidence="3">
    <location>
        <begin position="319"/>
        <end position="350"/>
    </location>
</feature>
<dbReference type="PRINTS" id="PR01874">
    <property type="entry name" value="DNAREPAIRADA"/>
</dbReference>
<comment type="caution">
    <text evidence="5">The sequence shown here is derived from an EMBL/GenBank/DDBJ whole genome shotgun (WGS) entry which is preliminary data.</text>
</comment>
<dbReference type="GO" id="GO:0003690">
    <property type="term" value="F:double-stranded DNA binding"/>
    <property type="evidence" value="ECO:0007669"/>
    <property type="project" value="TreeGrafter"/>
</dbReference>
<dbReference type="Pfam" id="PF08423">
    <property type="entry name" value="Rad51"/>
    <property type="match status" value="1"/>
</dbReference>